<evidence type="ECO:0000313" key="1">
    <source>
        <dbReference type="EMBL" id="ABL78075.1"/>
    </source>
</evidence>
<proteinExistence type="predicted"/>
<dbReference type="RefSeq" id="WP_011752340.1">
    <property type="nucleotide sequence ID" value="NC_008698.1"/>
</dbReference>
<dbReference type="EnsemblBacteria" id="ABL78075">
    <property type="protein sequence ID" value="ABL78075"/>
    <property type="gene ID" value="Tpen_0673"/>
</dbReference>
<accession>A1RXZ5</accession>
<sequence length="186" mass="19797">MGRKALGSVTATLLLLLLSTITVLLAYPALLGSRGVARERLDTRTLLRLLHDLENGGIVELPVEAKLLGNASFIAINGKVAYAFNSAVIVFPQCESAPLSGQLFKVVREGSSCTVVFRPYLNLSAGEVVAVAAYGSGLYSRLNSTSVLRFFRGFVDELVIGQESYAVAAPLKLKVKVIEVRGVEGG</sequence>
<name>A1RXZ5_THEPD</name>
<dbReference type="KEGG" id="tpe:Tpen_0673"/>
<organism evidence="1 2">
    <name type="scientific">Thermofilum pendens (strain DSM 2475 / Hrk 5)</name>
    <dbReference type="NCBI Taxonomy" id="368408"/>
    <lineage>
        <taxon>Archaea</taxon>
        <taxon>Thermoproteota</taxon>
        <taxon>Thermoprotei</taxon>
        <taxon>Thermofilales</taxon>
        <taxon>Thermofilaceae</taxon>
        <taxon>Thermofilum</taxon>
    </lineage>
</organism>
<dbReference type="STRING" id="368408.Tpen_0673"/>
<protein>
    <submittedName>
        <fullName evidence="1">Uncharacterized protein</fullName>
    </submittedName>
</protein>
<dbReference type="GeneID" id="4601039"/>
<dbReference type="AlphaFoldDB" id="A1RXZ5"/>
<dbReference type="Proteomes" id="UP000000641">
    <property type="component" value="Chromosome"/>
</dbReference>
<dbReference type="EMBL" id="CP000505">
    <property type="protein sequence ID" value="ABL78075.1"/>
    <property type="molecule type" value="Genomic_DNA"/>
</dbReference>
<gene>
    <name evidence="1" type="ordered locus">Tpen_0673</name>
</gene>
<reference evidence="2" key="1">
    <citation type="journal article" date="2008" name="J. Bacteriol.">
        <title>Genome sequence of Thermofilum pendens reveals an exceptional loss of biosynthetic pathways without genome reduction.</title>
        <authorList>
            <person name="Anderson I."/>
            <person name="Rodriguez J."/>
            <person name="Susanti D."/>
            <person name="Porat I."/>
            <person name="Reich C."/>
            <person name="Ulrich L.E."/>
            <person name="Elkins J.G."/>
            <person name="Mavromatis K."/>
            <person name="Lykidis A."/>
            <person name="Kim E."/>
            <person name="Thompson L.S."/>
            <person name="Nolan M."/>
            <person name="Land M."/>
            <person name="Copeland A."/>
            <person name="Lapidus A."/>
            <person name="Lucas S."/>
            <person name="Detter C."/>
            <person name="Zhulin I.B."/>
            <person name="Olsen G.J."/>
            <person name="Whitman W."/>
            <person name="Mukhopadhyay B."/>
            <person name="Bristow J."/>
            <person name="Kyrpides N."/>
        </authorList>
    </citation>
    <scope>NUCLEOTIDE SEQUENCE [LARGE SCALE GENOMIC DNA]</scope>
    <source>
        <strain evidence="2">DSM 2475 / Hrk 5</strain>
    </source>
</reference>
<keyword evidence="2" id="KW-1185">Reference proteome</keyword>
<dbReference type="HOGENOM" id="CLU_1575031_0_0_2"/>
<evidence type="ECO:0000313" key="2">
    <source>
        <dbReference type="Proteomes" id="UP000000641"/>
    </source>
</evidence>